<dbReference type="AlphaFoldDB" id="A0AAJ2NTR3"/>
<dbReference type="Gene3D" id="3.30.70.580">
    <property type="entry name" value="Pseudouridine synthase I, catalytic domain, N-terminal subdomain"/>
    <property type="match status" value="1"/>
</dbReference>
<sequence length="81" mass="8939">TPAVKVKPGDFLTVDGQLVAEREPTRIFRYHEPTGLMTTHSDPKGRPTVFQTLPKDLPRLISAGRLDLNSEGLLLLTNDGE</sequence>
<dbReference type="Proteomes" id="UP001285636">
    <property type="component" value="Unassembled WGS sequence"/>
</dbReference>
<dbReference type="SUPFAM" id="SSF55120">
    <property type="entry name" value="Pseudouridine synthase"/>
    <property type="match status" value="1"/>
</dbReference>
<protein>
    <submittedName>
        <fullName evidence="2">Pseudouridine synthase</fullName>
    </submittedName>
</protein>
<evidence type="ECO:0000313" key="2">
    <source>
        <dbReference type="EMBL" id="MDV2888325.1"/>
    </source>
</evidence>
<dbReference type="InterPro" id="IPR018496">
    <property type="entry name" value="PsdUridine_synth_RsuA/RluB_CS"/>
</dbReference>
<dbReference type="InterPro" id="IPR020094">
    <property type="entry name" value="TruA/RsuA/RluB/E/F_N"/>
</dbReference>
<dbReference type="GO" id="GO:0006364">
    <property type="term" value="P:rRNA processing"/>
    <property type="evidence" value="ECO:0007669"/>
    <property type="project" value="UniProtKB-ARBA"/>
</dbReference>
<comment type="caution">
    <text evidence="2">The sequence shown here is derived from an EMBL/GenBank/DDBJ whole genome shotgun (WGS) entry which is preliminary data.</text>
</comment>
<dbReference type="PROSITE" id="PS01149">
    <property type="entry name" value="PSI_RSU"/>
    <property type="match status" value="1"/>
</dbReference>
<dbReference type="GO" id="GO:0003723">
    <property type="term" value="F:RNA binding"/>
    <property type="evidence" value="ECO:0007669"/>
    <property type="project" value="InterPro"/>
</dbReference>
<keyword evidence="1" id="KW-0413">Isomerase</keyword>
<dbReference type="PANTHER" id="PTHR47683">
    <property type="entry name" value="PSEUDOURIDINE SYNTHASE FAMILY PROTEIN-RELATED"/>
    <property type="match status" value="1"/>
</dbReference>
<accession>A0AAJ2NTR3</accession>
<evidence type="ECO:0000256" key="1">
    <source>
        <dbReference type="ARBA" id="ARBA00023235"/>
    </source>
</evidence>
<dbReference type="GO" id="GO:0009982">
    <property type="term" value="F:pseudouridine synthase activity"/>
    <property type="evidence" value="ECO:0007669"/>
    <property type="project" value="InterPro"/>
</dbReference>
<dbReference type="GO" id="GO:0001522">
    <property type="term" value="P:pseudouridine synthesis"/>
    <property type="evidence" value="ECO:0007669"/>
    <property type="project" value="InterPro"/>
</dbReference>
<gene>
    <name evidence="2" type="ORF">RYX45_24495</name>
</gene>
<dbReference type="PANTHER" id="PTHR47683:SF3">
    <property type="entry name" value="RIBOSOMAL LARGE SUBUNIT PSEUDOURIDINE SYNTHASE B"/>
    <property type="match status" value="1"/>
</dbReference>
<reference evidence="2" key="1">
    <citation type="submission" date="2023-10" db="EMBL/GenBank/DDBJ databases">
        <title>Screening of Alkalihalophilus pseudofirmusBZ-TG-HK211 and Its Alleviation of Salt Stress on Rapeseed Growth.</title>
        <authorList>
            <person name="Zhao B."/>
            <person name="Guo T."/>
        </authorList>
    </citation>
    <scope>NUCLEOTIDE SEQUENCE</scope>
    <source>
        <strain evidence="2">BZ-TG-HK211</strain>
    </source>
</reference>
<proteinExistence type="predicted"/>
<dbReference type="GO" id="GO:0140098">
    <property type="term" value="F:catalytic activity, acting on RNA"/>
    <property type="evidence" value="ECO:0007669"/>
    <property type="project" value="UniProtKB-ARBA"/>
</dbReference>
<dbReference type="EMBL" id="JAWJAY010001283">
    <property type="protein sequence ID" value="MDV2888325.1"/>
    <property type="molecule type" value="Genomic_DNA"/>
</dbReference>
<organism evidence="2 3">
    <name type="scientific">Alkalihalophilus pseudofirmus</name>
    <name type="common">Bacillus pseudofirmus</name>
    <dbReference type="NCBI Taxonomy" id="79885"/>
    <lineage>
        <taxon>Bacteria</taxon>
        <taxon>Bacillati</taxon>
        <taxon>Bacillota</taxon>
        <taxon>Bacilli</taxon>
        <taxon>Bacillales</taxon>
        <taxon>Bacillaceae</taxon>
        <taxon>Alkalihalophilus</taxon>
    </lineage>
</organism>
<evidence type="ECO:0000313" key="3">
    <source>
        <dbReference type="Proteomes" id="UP001285636"/>
    </source>
</evidence>
<feature type="non-terminal residue" evidence="2">
    <location>
        <position position="81"/>
    </location>
</feature>
<feature type="non-terminal residue" evidence="2">
    <location>
        <position position="1"/>
    </location>
</feature>
<name>A0AAJ2NTR3_ALKPS</name>
<dbReference type="InterPro" id="IPR050343">
    <property type="entry name" value="RsuA_PseudoU_synthase"/>
</dbReference>
<dbReference type="InterPro" id="IPR020103">
    <property type="entry name" value="PsdUridine_synth_cat_dom_sf"/>
</dbReference>